<comment type="similarity">
    <text evidence="1">Belongs to the membrane fusion protein (MFP) (TC 8.A.1) family.</text>
</comment>
<proteinExistence type="inferred from homology"/>
<evidence type="ECO:0000259" key="6">
    <source>
        <dbReference type="Pfam" id="PF25954"/>
    </source>
</evidence>
<dbReference type="Gene3D" id="2.40.50.100">
    <property type="match status" value="1"/>
</dbReference>
<evidence type="ECO:0000313" key="7">
    <source>
        <dbReference type="EMBL" id="MCB5196273.1"/>
    </source>
</evidence>
<comment type="caution">
    <text evidence="7">The sequence shown here is derived from an EMBL/GenBank/DDBJ whole genome shotgun (WGS) entry which is preliminary data.</text>
</comment>
<gene>
    <name evidence="7" type="ORF">LG219_08275</name>
</gene>
<name>A0ABS8BKM7_9NEIS</name>
<evidence type="ECO:0000256" key="1">
    <source>
        <dbReference type="ARBA" id="ARBA00009477"/>
    </source>
</evidence>
<reference evidence="7 8" key="1">
    <citation type="submission" date="2021-10" db="EMBL/GenBank/DDBJ databases">
        <authorList>
            <person name="Chen M."/>
        </authorList>
    </citation>
    <scope>NUCLEOTIDE SEQUENCE [LARGE SCALE GENOMIC DNA]</scope>
    <source>
        <strain evidence="7 8">H3-26</strain>
    </source>
</reference>
<dbReference type="InterPro" id="IPR058625">
    <property type="entry name" value="MdtA-like_BSH"/>
</dbReference>
<dbReference type="NCBIfam" id="TIGR01730">
    <property type="entry name" value="RND_mfp"/>
    <property type="match status" value="1"/>
</dbReference>
<dbReference type="SUPFAM" id="SSF111369">
    <property type="entry name" value="HlyD-like secretion proteins"/>
    <property type="match status" value="1"/>
</dbReference>
<evidence type="ECO:0000313" key="8">
    <source>
        <dbReference type="Proteomes" id="UP001198034"/>
    </source>
</evidence>
<dbReference type="InterPro" id="IPR058624">
    <property type="entry name" value="MdtA-like_HH"/>
</dbReference>
<feature type="coiled-coil region" evidence="2">
    <location>
        <begin position="109"/>
        <end position="145"/>
    </location>
</feature>
<evidence type="ECO:0000259" key="4">
    <source>
        <dbReference type="Pfam" id="PF25876"/>
    </source>
</evidence>
<feature type="domain" description="Multidrug resistance protein MdtA-like barrel-sandwich hybrid" evidence="5">
    <location>
        <begin position="88"/>
        <end position="218"/>
    </location>
</feature>
<dbReference type="Gene3D" id="2.40.420.20">
    <property type="match status" value="1"/>
</dbReference>
<dbReference type="Proteomes" id="UP001198034">
    <property type="component" value="Unassembled WGS sequence"/>
</dbReference>
<dbReference type="PANTHER" id="PTHR30469">
    <property type="entry name" value="MULTIDRUG RESISTANCE PROTEIN MDTA"/>
    <property type="match status" value="1"/>
</dbReference>
<dbReference type="Pfam" id="PF25917">
    <property type="entry name" value="BSH_RND"/>
    <property type="match status" value="1"/>
</dbReference>
<feature type="chain" id="PRO_5045915056" evidence="3">
    <location>
        <begin position="32"/>
        <end position="374"/>
    </location>
</feature>
<dbReference type="InterPro" id="IPR058792">
    <property type="entry name" value="Beta-barrel_RND_2"/>
</dbReference>
<dbReference type="RefSeq" id="WP_226764038.1">
    <property type="nucleotide sequence ID" value="NZ_JAJAWG010000004.1"/>
</dbReference>
<evidence type="ECO:0000256" key="2">
    <source>
        <dbReference type="SAM" id="Coils"/>
    </source>
</evidence>
<organism evidence="7 8">
    <name type="scientific">Deefgea salmonis</name>
    <dbReference type="NCBI Taxonomy" id="2875502"/>
    <lineage>
        <taxon>Bacteria</taxon>
        <taxon>Pseudomonadati</taxon>
        <taxon>Pseudomonadota</taxon>
        <taxon>Betaproteobacteria</taxon>
        <taxon>Neisseriales</taxon>
        <taxon>Chitinibacteraceae</taxon>
        <taxon>Deefgea</taxon>
    </lineage>
</organism>
<keyword evidence="8" id="KW-1185">Reference proteome</keyword>
<feature type="signal peptide" evidence="3">
    <location>
        <begin position="1"/>
        <end position="31"/>
    </location>
</feature>
<dbReference type="Pfam" id="PF25876">
    <property type="entry name" value="HH_MFP_RND"/>
    <property type="match status" value="1"/>
</dbReference>
<dbReference type="PANTHER" id="PTHR30469:SF15">
    <property type="entry name" value="HLYD FAMILY OF SECRETION PROTEINS"/>
    <property type="match status" value="1"/>
</dbReference>
<evidence type="ECO:0000256" key="3">
    <source>
        <dbReference type="SAM" id="SignalP"/>
    </source>
</evidence>
<evidence type="ECO:0000259" key="5">
    <source>
        <dbReference type="Pfam" id="PF25917"/>
    </source>
</evidence>
<dbReference type="Gene3D" id="1.10.287.470">
    <property type="entry name" value="Helix hairpin bin"/>
    <property type="match status" value="1"/>
</dbReference>
<keyword evidence="3" id="KW-0732">Signal</keyword>
<accession>A0ABS8BKM7</accession>
<feature type="domain" description="Multidrug resistance protein MdtA-like alpha-helical hairpin" evidence="4">
    <location>
        <begin position="118"/>
        <end position="187"/>
    </location>
</feature>
<sequence length="374" mass="39426">MKDVLKRFPVRRGMVLSISVLAVLAALTLTAAMVRADSSAPKTVGSKPVLTVRMIQPKSMEWAQTMTANGNILPWQESSIGTEMGGLRLTQLNAAIGDQVKKGQVLARYNDATIQAEVAQAKAALAETEAALGEAQQNANRVRQLGNTGAMSEQQKTEAFTKEMMAKARVQSAKAQLASAQVRLAQTRIVAPDDGVISARSASLGAVSQPGQELFRLVRQGRLEWQAEVTAAESAKIQPGQSVSLGLPTGKTVVGTVRNIAPTVDLKTRNVLVFVDLKPDGDPLVAAKPGMFAKGQIALGKSKALALPGSAILLRDGFANVFVLQTDNKVKQVRVKLGRQANGMMEVEGLAPTTAVVASGAGFLADGDVVRVVK</sequence>
<protein>
    <submittedName>
        <fullName evidence="7">Efflux RND transporter periplasmic adaptor subunit</fullName>
    </submittedName>
</protein>
<dbReference type="EMBL" id="JAJAWG010000004">
    <property type="protein sequence ID" value="MCB5196273.1"/>
    <property type="molecule type" value="Genomic_DNA"/>
</dbReference>
<feature type="domain" description="CusB-like beta-barrel" evidence="6">
    <location>
        <begin position="226"/>
        <end position="298"/>
    </location>
</feature>
<dbReference type="Pfam" id="PF25954">
    <property type="entry name" value="Beta-barrel_RND_2"/>
    <property type="match status" value="1"/>
</dbReference>
<dbReference type="Gene3D" id="2.40.30.170">
    <property type="match status" value="1"/>
</dbReference>
<keyword evidence="2" id="KW-0175">Coiled coil</keyword>
<dbReference type="InterPro" id="IPR006143">
    <property type="entry name" value="RND_pump_MFP"/>
</dbReference>